<dbReference type="GO" id="GO:0019363">
    <property type="term" value="P:pyridine nucleotide biosynthetic process"/>
    <property type="evidence" value="ECO:0007669"/>
    <property type="project" value="UniProtKB-KW"/>
</dbReference>
<evidence type="ECO:0000256" key="7">
    <source>
        <dbReference type="ARBA" id="ARBA00043224"/>
    </source>
</evidence>
<evidence type="ECO:0000313" key="9">
    <source>
        <dbReference type="EMBL" id="ROR32589.1"/>
    </source>
</evidence>
<dbReference type="GO" id="GO:0046872">
    <property type="term" value="F:metal ion binding"/>
    <property type="evidence" value="ECO:0007669"/>
    <property type="project" value="UniProtKB-KW"/>
</dbReference>
<dbReference type="InterPro" id="IPR052347">
    <property type="entry name" value="Isochorismatase_Nicotinamidase"/>
</dbReference>
<evidence type="ECO:0000256" key="3">
    <source>
        <dbReference type="ARBA" id="ARBA00022723"/>
    </source>
</evidence>
<evidence type="ECO:0000256" key="4">
    <source>
        <dbReference type="ARBA" id="ARBA00022801"/>
    </source>
</evidence>
<dbReference type="AlphaFoldDB" id="A0A3N1Y182"/>
<dbReference type="InterPro" id="IPR036380">
    <property type="entry name" value="Isochorismatase-like_sf"/>
</dbReference>
<dbReference type="Pfam" id="PF00857">
    <property type="entry name" value="Isochorismatase"/>
    <property type="match status" value="1"/>
</dbReference>
<evidence type="ECO:0000313" key="10">
    <source>
        <dbReference type="Proteomes" id="UP000276634"/>
    </source>
</evidence>
<dbReference type="RefSeq" id="WP_123401509.1">
    <property type="nucleotide sequence ID" value="NZ_RJVI01000002.1"/>
</dbReference>
<organism evidence="9 10">
    <name type="scientific">Inmirania thermothiophila</name>
    <dbReference type="NCBI Taxonomy" id="1750597"/>
    <lineage>
        <taxon>Bacteria</taxon>
        <taxon>Pseudomonadati</taxon>
        <taxon>Pseudomonadota</taxon>
        <taxon>Gammaproteobacteria</taxon>
        <taxon>Chromatiales</taxon>
        <taxon>Ectothiorhodospiraceae</taxon>
        <taxon>Inmirania</taxon>
    </lineage>
</organism>
<comment type="similarity">
    <text evidence="1">Belongs to the isochorismatase family.</text>
</comment>
<dbReference type="PANTHER" id="PTHR11080">
    <property type="entry name" value="PYRAZINAMIDASE/NICOTINAMIDASE"/>
    <property type="match status" value="1"/>
</dbReference>
<dbReference type="PANTHER" id="PTHR11080:SF2">
    <property type="entry name" value="LD05707P"/>
    <property type="match status" value="1"/>
</dbReference>
<comment type="pathway">
    <text evidence="5">Cofactor biosynthesis; nicotinate biosynthesis; nicotinate from nicotinamide: step 1/1.</text>
</comment>
<dbReference type="GO" id="GO:0008936">
    <property type="term" value="F:nicotinamidase activity"/>
    <property type="evidence" value="ECO:0007669"/>
    <property type="project" value="UniProtKB-EC"/>
</dbReference>
<comment type="caution">
    <text evidence="9">The sequence shown here is derived from an EMBL/GenBank/DDBJ whole genome shotgun (WGS) entry which is preliminary data.</text>
</comment>
<sequence>MSEREEPQAVRLQEGDALIVVDVQNDFLPGGALAVPAGDQVVPVLNRYAEQFAAAGLPVFATRDWHPADHCSFRDQGGPWPPHCVAGTEGAAFAPGLRLPQGTEVISKADTPERDAYSGFEGTDLAERLRRRGVRRVFVGGLATDYCVFNTVLDALGEGFETWVLGDAIRAVNVRPGDGAEAERRMREAGARFLTLDALEGAA</sequence>
<proteinExistence type="inferred from homology"/>
<keyword evidence="3" id="KW-0479">Metal-binding</keyword>
<name>A0A3N1Y182_9GAMM</name>
<keyword evidence="2" id="KW-0662">Pyridine nucleotide biosynthesis</keyword>
<keyword evidence="10" id="KW-1185">Reference proteome</keyword>
<dbReference type="Proteomes" id="UP000276634">
    <property type="component" value="Unassembled WGS sequence"/>
</dbReference>
<protein>
    <recommendedName>
        <fullName evidence="6">nicotinamidase</fullName>
        <ecNumber evidence="6">3.5.1.19</ecNumber>
    </recommendedName>
    <alternativeName>
        <fullName evidence="7">Nicotinamide deamidase</fullName>
    </alternativeName>
</protein>
<evidence type="ECO:0000259" key="8">
    <source>
        <dbReference type="Pfam" id="PF00857"/>
    </source>
</evidence>
<feature type="domain" description="Isochorismatase-like" evidence="8">
    <location>
        <begin position="17"/>
        <end position="196"/>
    </location>
</feature>
<evidence type="ECO:0000256" key="5">
    <source>
        <dbReference type="ARBA" id="ARBA00037900"/>
    </source>
</evidence>
<reference evidence="9 10" key="1">
    <citation type="submission" date="2018-11" db="EMBL/GenBank/DDBJ databases">
        <title>Genomic Encyclopedia of Type Strains, Phase IV (KMG-IV): sequencing the most valuable type-strain genomes for metagenomic binning, comparative biology and taxonomic classification.</title>
        <authorList>
            <person name="Goeker M."/>
        </authorList>
    </citation>
    <scope>NUCLEOTIDE SEQUENCE [LARGE SCALE GENOMIC DNA]</scope>
    <source>
        <strain evidence="9 10">DSM 100275</strain>
    </source>
</reference>
<dbReference type="EMBL" id="RJVI01000002">
    <property type="protein sequence ID" value="ROR32589.1"/>
    <property type="molecule type" value="Genomic_DNA"/>
</dbReference>
<dbReference type="InterPro" id="IPR000868">
    <property type="entry name" value="Isochorismatase-like_dom"/>
</dbReference>
<accession>A0A3N1Y182</accession>
<keyword evidence="4" id="KW-0378">Hydrolase</keyword>
<dbReference type="Gene3D" id="3.40.50.850">
    <property type="entry name" value="Isochorismatase-like"/>
    <property type="match status" value="1"/>
</dbReference>
<dbReference type="EC" id="3.5.1.19" evidence="6"/>
<evidence type="ECO:0000256" key="1">
    <source>
        <dbReference type="ARBA" id="ARBA00006336"/>
    </source>
</evidence>
<dbReference type="OrthoDB" id="9791276at2"/>
<gene>
    <name evidence="9" type="ORF">EDC57_1795</name>
</gene>
<evidence type="ECO:0000256" key="2">
    <source>
        <dbReference type="ARBA" id="ARBA00022642"/>
    </source>
</evidence>
<evidence type="ECO:0000256" key="6">
    <source>
        <dbReference type="ARBA" id="ARBA00039017"/>
    </source>
</evidence>
<dbReference type="SUPFAM" id="SSF52499">
    <property type="entry name" value="Isochorismatase-like hydrolases"/>
    <property type="match status" value="1"/>
</dbReference>